<geneLocation type="plasmid" evidence="1 2">
    <name>PL100</name>
</geneLocation>
<gene>
    <name evidence="1" type="ordered locus">Hqrw_5043</name>
</gene>
<dbReference type="InterPro" id="IPR036390">
    <property type="entry name" value="WH_DNA-bd_sf"/>
</dbReference>
<evidence type="ECO:0008006" key="3">
    <source>
        <dbReference type="Google" id="ProtNLM"/>
    </source>
</evidence>
<proteinExistence type="predicted"/>
<dbReference type="AlphaFoldDB" id="G0LNB3"/>
<dbReference type="EMBL" id="FR746100">
    <property type="protein sequence ID" value="CCC41919.1"/>
    <property type="molecule type" value="Genomic_DNA"/>
</dbReference>
<reference evidence="1 2" key="1">
    <citation type="journal article" date="2011" name="PLoS ONE">
        <title>Haloquadratum walsbyi: limited diversity in a global pond.</title>
        <authorList>
            <person name="Dyall-Smith M."/>
            <person name="Pfeiffer F."/>
            <person name="Klee K."/>
            <person name="Palm P."/>
            <person name="Gross K."/>
            <person name="Schuster S.C."/>
            <person name="Rampp M."/>
            <person name="Oesterhelt D."/>
        </authorList>
    </citation>
    <scope>NUCLEOTIDE SEQUENCE [LARGE SCALE GENOMIC DNA]</scope>
    <source>
        <strain evidence="2">DSM 16854 / JCM 12705 / C23</strain>
        <plasmid evidence="2">Plasmid PL100</plasmid>
    </source>
</reference>
<dbReference type="GeneID" id="12445550"/>
<evidence type="ECO:0000313" key="2">
    <source>
        <dbReference type="Proteomes" id="UP000007954"/>
    </source>
</evidence>
<organism evidence="1 2">
    <name type="scientific">Haloquadratum walsbyi (strain DSM 16854 / JCM 12705 / C23)</name>
    <dbReference type="NCBI Taxonomy" id="768065"/>
    <lineage>
        <taxon>Archaea</taxon>
        <taxon>Methanobacteriati</taxon>
        <taxon>Methanobacteriota</taxon>
        <taxon>Stenosarchaea group</taxon>
        <taxon>Halobacteria</taxon>
        <taxon>Halobacteriales</taxon>
        <taxon>Haloferacaceae</taxon>
        <taxon>Haloquadratum</taxon>
    </lineage>
</organism>
<protein>
    <recommendedName>
        <fullName evidence="3">HTH domain protein</fullName>
    </recommendedName>
</protein>
<dbReference type="Proteomes" id="UP000007954">
    <property type="component" value="Plasmid PL100"/>
</dbReference>
<evidence type="ECO:0000313" key="1">
    <source>
        <dbReference type="EMBL" id="CCC41919.1"/>
    </source>
</evidence>
<dbReference type="SUPFAM" id="SSF46785">
    <property type="entry name" value="Winged helix' DNA-binding domain"/>
    <property type="match status" value="1"/>
</dbReference>
<dbReference type="Gene3D" id="1.10.10.10">
    <property type="entry name" value="Winged helix-like DNA-binding domain superfamily/Winged helix DNA-binding domain"/>
    <property type="match status" value="1"/>
</dbReference>
<name>G0LNB3_HALWC</name>
<dbReference type="HOGENOM" id="CLU_1514592_0_0_2"/>
<dbReference type="KEGG" id="hwc:Hqrw_5043"/>
<keyword evidence="1" id="KW-0614">Plasmid</keyword>
<dbReference type="InterPro" id="IPR036388">
    <property type="entry name" value="WH-like_DNA-bd_sf"/>
</dbReference>
<accession>G0LNB3</accession>
<sequence>MKHLDHKSKKMLEAIKRYGEATTTQIRYITGLSNNDITYRYSKLSKLNLIDVEKSQQTRGGKRVNKAVLTPKGEDIDIDGEIPEPIHPDVESRFTHIEEQLDQLTSRLNAITNAKMNTDADDRGRGQENIIKSDESNEIDQLQQNMYHHVRPYIYGLRRSLEAEFDINVEEYINEYE</sequence>
<dbReference type="RefSeq" id="WP_014554909.1">
    <property type="nucleotide sequence ID" value="NC_017457.1"/>
</dbReference>